<sequence>MKDVNPALRAVPPPESGSSSAYQRGDSRGDAPVLEKMLGRAKPDEHLVSLLTPATFEAEQYRTLGLMLEQRRQTGLLQVVAMTSPTMGDGKTLTAINLAGAVSQSPSARVLLMDVDFRKPSIAAQLGLRDNIVGLRDAALNAGLRLKDVVRRHPAWNLSIATAGRAQGLPHEIIKSARFAELLNEARRDYEWIFLDTPPLMLAPDCLILGRNVDGFLMVVYANKTSRQEVAEALNSLGPSKLLGLVYNGDDRLLSSYNYGAYYMTPESG</sequence>
<evidence type="ECO:0000256" key="6">
    <source>
        <dbReference type="SAM" id="MobiDB-lite"/>
    </source>
</evidence>
<dbReference type="InterPro" id="IPR025669">
    <property type="entry name" value="AAA_dom"/>
</dbReference>
<keyword evidence="5" id="KW-0829">Tyrosine-protein kinase</keyword>
<feature type="region of interest" description="Disordered" evidence="6">
    <location>
        <begin position="1"/>
        <end position="29"/>
    </location>
</feature>
<accession>A0A0K2GDM9</accession>
<evidence type="ECO:0000256" key="1">
    <source>
        <dbReference type="ARBA" id="ARBA00022679"/>
    </source>
</evidence>
<dbReference type="Pfam" id="PF13614">
    <property type="entry name" value="AAA_31"/>
    <property type="match status" value="1"/>
</dbReference>
<dbReference type="AlphaFoldDB" id="A0A0K2GDM9"/>
<dbReference type="InterPro" id="IPR027417">
    <property type="entry name" value="P-loop_NTPase"/>
</dbReference>
<dbReference type="EMBL" id="CP011801">
    <property type="protein sequence ID" value="ALA59061.1"/>
    <property type="molecule type" value="Genomic_DNA"/>
</dbReference>
<evidence type="ECO:0000313" key="8">
    <source>
        <dbReference type="EMBL" id="ALA59061.1"/>
    </source>
</evidence>
<dbReference type="EC" id="2.7.10.2" evidence="8"/>
<reference evidence="8 9" key="1">
    <citation type="journal article" date="2015" name="Proc. Natl. Acad. Sci. U.S.A.">
        <title>Expanded metabolic versatility of ubiquitous nitrite-oxidizing bacteria from the genus Nitrospira.</title>
        <authorList>
            <person name="Koch H."/>
            <person name="Lucker S."/>
            <person name="Albertsen M."/>
            <person name="Kitzinger K."/>
            <person name="Herbold C."/>
            <person name="Spieck E."/>
            <person name="Nielsen P.H."/>
            <person name="Wagner M."/>
            <person name="Daims H."/>
        </authorList>
    </citation>
    <scope>NUCLEOTIDE SEQUENCE [LARGE SCALE GENOMIC DNA]</scope>
    <source>
        <strain evidence="8 9">NSP M-1</strain>
    </source>
</reference>
<dbReference type="KEGG" id="nmv:NITMOv2_2648"/>
<dbReference type="Gene3D" id="3.40.50.300">
    <property type="entry name" value="P-loop containing nucleotide triphosphate hydrolases"/>
    <property type="match status" value="1"/>
</dbReference>
<feature type="domain" description="AAA" evidence="7">
    <location>
        <begin position="79"/>
        <end position="200"/>
    </location>
</feature>
<organism evidence="8 9">
    <name type="scientific">Nitrospira moscoviensis</name>
    <dbReference type="NCBI Taxonomy" id="42253"/>
    <lineage>
        <taxon>Bacteria</taxon>
        <taxon>Pseudomonadati</taxon>
        <taxon>Nitrospirota</taxon>
        <taxon>Nitrospiria</taxon>
        <taxon>Nitrospirales</taxon>
        <taxon>Nitrospiraceae</taxon>
        <taxon>Nitrospira</taxon>
    </lineage>
</organism>
<proteinExistence type="predicted"/>
<keyword evidence="9" id="KW-1185">Reference proteome</keyword>
<evidence type="ECO:0000259" key="7">
    <source>
        <dbReference type="Pfam" id="PF13614"/>
    </source>
</evidence>
<keyword evidence="2" id="KW-0547">Nucleotide-binding</keyword>
<dbReference type="PATRIC" id="fig|42253.5.peg.2619"/>
<dbReference type="InterPro" id="IPR050445">
    <property type="entry name" value="Bact_polysacc_biosynth/exp"/>
</dbReference>
<keyword evidence="1 8" id="KW-0808">Transferase</keyword>
<dbReference type="CDD" id="cd05387">
    <property type="entry name" value="BY-kinase"/>
    <property type="match status" value="1"/>
</dbReference>
<dbReference type="PANTHER" id="PTHR32309:SF31">
    <property type="entry name" value="CAPSULAR EXOPOLYSACCHARIDE FAMILY"/>
    <property type="match status" value="1"/>
</dbReference>
<dbReference type="STRING" id="42253.NITMOv2_2648"/>
<name>A0A0K2GDM9_NITMO</name>
<evidence type="ECO:0000256" key="2">
    <source>
        <dbReference type="ARBA" id="ARBA00022741"/>
    </source>
</evidence>
<evidence type="ECO:0000256" key="5">
    <source>
        <dbReference type="ARBA" id="ARBA00023137"/>
    </source>
</evidence>
<evidence type="ECO:0000313" key="9">
    <source>
        <dbReference type="Proteomes" id="UP000069205"/>
    </source>
</evidence>
<dbReference type="RefSeq" id="WP_053380141.1">
    <property type="nucleotide sequence ID" value="NZ_CP011801.1"/>
</dbReference>
<evidence type="ECO:0000256" key="3">
    <source>
        <dbReference type="ARBA" id="ARBA00022777"/>
    </source>
</evidence>
<dbReference type="GO" id="GO:0004715">
    <property type="term" value="F:non-membrane spanning protein tyrosine kinase activity"/>
    <property type="evidence" value="ECO:0007669"/>
    <property type="project" value="UniProtKB-EC"/>
</dbReference>
<gene>
    <name evidence="8" type="ORF">NITMOv2_2648</name>
</gene>
<dbReference type="PANTHER" id="PTHR32309">
    <property type="entry name" value="TYROSINE-PROTEIN KINASE"/>
    <property type="match status" value="1"/>
</dbReference>
<evidence type="ECO:0000256" key="4">
    <source>
        <dbReference type="ARBA" id="ARBA00022840"/>
    </source>
</evidence>
<keyword evidence="4" id="KW-0067">ATP-binding</keyword>
<dbReference type="OrthoDB" id="9775724at2"/>
<protein>
    <submittedName>
        <fullName evidence="8">Putative Tyrosine-protein kinase</fullName>
        <ecNumber evidence="8">2.7.10.2</ecNumber>
    </submittedName>
</protein>
<keyword evidence="3 8" id="KW-0418">Kinase</keyword>
<dbReference type="InterPro" id="IPR005702">
    <property type="entry name" value="Wzc-like_C"/>
</dbReference>
<dbReference type="Proteomes" id="UP000069205">
    <property type="component" value="Chromosome"/>
</dbReference>
<dbReference type="SUPFAM" id="SSF52540">
    <property type="entry name" value="P-loop containing nucleoside triphosphate hydrolases"/>
    <property type="match status" value="1"/>
</dbReference>